<name>A0A143PQT5_LUTPR</name>
<evidence type="ECO:0000313" key="2">
    <source>
        <dbReference type="EMBL" id="AMY10480.1"/>
    </source>
</evidence>
<dbReference type="EMBL" id="CP015136">
    <property type="protein sequence ID" value="AMY10480.1"/>
    <property type="molecule type" value="Genomic_DNA"/>
</dbReference>
<accession>A0A143PQT5</accession>
<evidence type="ECO:0000256" key="1">
    <source>
        <dbReference type="SAM" id="MobiDB-lite"/>
    </source>
</evidence>
<reference evidence="3" key="2">
    <citation type="submission" date="2016-04" db="EMBL/GenBank/DDBJ databases">
        <title>First Complete Genome Sequence of a Subdivision 6 Acidobacterium.</title>
        <authorList>
            <person name="Huang S."/>
            <person name="Vieira S."/>
            <person name="Bunk B."/>
            <person name="Riedel T."/>
            <person name="Sproeer C."/>
            <person name="Overmann J."/>
        </authorList>
    </citation>
    <scope>NUCLEOTIDE SEQUENCE [LARGE SCALE GENOMIC DNA]</scope>
    <source>
        <strain evidence="3">DSM 100886 HEG_-6_39</strain>
    </source>
</reference>
<dbReference type="Proteomes" id="UP000076079">
    <property type="component" value="Chromosome"/>
</dbReference>
<proteinExistence type="predicted"/>
<dbReference type="KEGG" id="abac:LuPra_03713"/>
<reference evidence="2 3" key="1">
    <citation type="journal article" date="2016" name="Genome Announc.">
        <title>First Complete Genome Sequence of a Subdivision 6 Acidobacterium Strain.</title>
        <authorList>
            <person name="Huang S."/>
            <person name="Vieira S."/>
            <person name="Bunk B."/>
            <person name="Riedel T."/>
            <person name="Sproer C."/>
            <person name="Overmann J."/>
        </authorList>
    </citation>
    <scope>NUCLEOTIDE SEQUENCE [LARGE SCALE GENOMIC DNA]</scope>
    <source>
        <strain evidence="3">DSM 100886 HEG_-6_39</strain>
    </source>
</reference>
<feature type="compositionally biased region" description="Polar residues" evidence="1">
    <location>
        <begin position="7"/>
        <end position="20"/>
    </location>
</feature>
<gene>
    <name evidence="2" type="ORF">LuPra_03713</name>
</gene>
<dbReference type="AlphaFoldDB" id="A0A143PQT5"/>
<protein>
    <submittedName>
        <fullName evidence="2">Uncharacterized protein</fullName>
    </submittedName>
</protein>
<feature type="region of interest" description="Disordered" evidence="1">
    <location>
        <begin position="1"/>
        <end position="39"/>
    </location>
</feature>
<dbReference type="STRING" id="1855912.LuPra_03713"/>
<dbReference type="Gene3D" id="2.60.420.10">
    <property type="entry name" value="Maltose phosphorylase, domain 3"/>
    <property type="match status" value="1"/>
</dbReference>
<organism evidence="2 3">
    <name type="scientific">Luteitalea pratensis</name>
    <dbReference type="NCBI Taxonomy" id="1855912"/>
    <lineage>
        <taxon>Bacteria</taxon>
        <taxon>Pseudomonadati</taxon>
        <taxon>Acidobacteriota</taxon>
        <taxon>Vicinamibacteria</taxon>
        <taxon>Vicinamibacterales</taxon>
        <taxon>Vicinamibacteraceae</taxon>
        <taxon>Luteitalea</taxon>
    </lineage>
</organism>
<sequence>MPHASCLTHTRQAEGQSRIPSPSREGRPHLGDLTEVSGRVPHPTGFVDVVLKRTGDALEATVTLPDGVSGDLFWKGKRYPLQAGSQKVSIR</sequence>
<evidence type="ECO:0000313" key="3">
    <source>
        <dbReference type="Proteomes" id="UP000076079"/>
    </source>
</evidence>
<keyword evidence="3" id="KW-1185">Reference proteome</keyword>